<dbReference type="InterPro" id="IPR054542">
    <property type="entry name" value="Cys_met_metab_PP"/>
</dbReference>
<name>A0A177AC31_9PEZI</name>
<dbReference type="FunFam" id="3.40.640.10:FF:000072">
    <property type="entry name" value="Putative cystathionine beta-lyase"/>
    <property type="match status" value="1"/>
</dbReference>
<comment type="similarity">
    <text evidence="4">Belongs to the trans-sulfuration enzymes family.</text>
</comment>
<evidence type="ECO:0000256" key="3">
    <source>
        <dbReference type="PIRSR" id="PIRSR001434-2"/>
    </source>
</evidence>
<dbReference type="InterPro" id="IPR015422">
    <property type="entry name" value="PyrdxlP-dep_Trfase_small"/>
</dbReference>
<dbReference type="FunFam" id="3.90.1150.10:FF:000066">
    <property type="entry name" value="Putative cystathionine beta-lyase"/>
    <property type="match status" value="1"/>
</dbReference>
<dbReference type="PANTHER" id="PTHR11808:SF35">
    <property type="entry name" value="CYSTATHIONINE GAMMA-SYNTHASE (AFU_ORTHOLOGUE AFUA_7G01590)"/>
    <property type="match status" value="1"/>
</dbReference>
<dbReference type="GO" id="GO:0016846">
    <property type="term" value="F:carbon-sulfur lyase activity"/>
    <property type="evidence" value="ECO:0007669"/>
    <property type="project" value="TreeGrafter"/>
</dbReference>
<dbReference type="GeneID" id="36288174"/>
<organism evidence="5">
    <name type="scientific">Pseudogymnoascus destructans</name>
    <dbReference type="NCBI Taxonomy" id="655981"/>
    <lineage>
        <taxon>Eukaryota</taxon>
        <taxon>Fungi</taxon>
        <taxon>Dikarya</taxon>
        <taxon>Ascomycota</taxon>
        <taxon>Pezizomycotina</taxon>
        <taxon>Leotiomycetes</taxon>
        <taxon>Thelebolales</taxon>
        <taxon>Thelebolaceae</taxon>
        <taxon>Pseudogymnoascus</taxon>
    </lineage>
</organism>
<keyword evidence="2 3" id="KW-0663">Pyridoxal phosphate</keyword>
<proteinExistence type="inferred from homology"/>
<dbReference type="Gene3D" id="3.90.1150.10">
    <property type="entry name" value="Aspartate Aminotransferase, domain 1"/>
    <property type="match status" value="1"/>
</dbReference>
<dbReference type="InterPro" id="IPR015421">
    <property type="entry name" value="PyrdxlP-dep_Trfase_major"/>
</dbReference>
<dbReference type="SUPFAM" id="SSF53383">
    <property type="entry name" value="PLP-dependent transferases"/>
    <property type="match status" value="1"/>
</dbReference>
<sequence>MSGIKESNVVVPEATSSLSVSSVAIHADDALNGGHQDVAPPLHVSTTYRYPSDPEKLVPWTEADHTAAAEGHNYSRHTAPNTTRFEAILSSLLNGPAISYTSGLSAFHAILVHLNPKRISIGEGYHGCHGVISIHKKLTGLTNLPLDCPAEDLQAGDIVHIETPLNPTGNATNLKEYAEKAHSRGAYLTVDATFGPPPLQDPFLWGADIVMHSGTKYFGGHSDMLCGVLAVNPARVKEGWVDNLKHERLLIGSVMGNMEGWLGVRSLRTLEIRVERQALNTGKLVAWLNAALHPETESSVGDSATLSSGNSSAVREVLAKIEHASLQTDDIKDGWLLKQMPNGFGPVFSIIMQKEELARKLPSKLKLFHHATSLGGVESLIEWRTMTDATVDRRLLRVSIGLEGWEDLRDDLLQAFTALAAEQKS</sequence>
<evidence type="ECO:0000313" key="5">
    <source>
        <dbReference type="EMBL" id="OAF58743.1"/>
    </source>
</evidence>
<accession>A0A177AC31</accession>
<dbReference type="PIRSF" id="PIRSF001434">
    <property type="entry name" value="CGS"/>
    <property type="match status" value="1"/>
</dbReference>
<dbReference type="PROSITE" id="PS00868">
    <property type="entry name" value="CYS_MET_METAB_PP"/>
    <property type="match status" value="1"/>
</dbReference>
<dbReference type="PANTHER" id="PTHR11808">
    <property type="entry name" value="TRANS-SULFURATION ENZYME FAMILY MEMBER"/>
    <property type="match status" value="1"/>
</dbReference>
<dbReference type="VEuPathDB" id="FungiDB:GMDG_01577"/>
<dbReference type="Pfam" id="PF01053">
    <property type="entry name" value="Cys_Met_Meta_PP"/>
    <property type="match status" value="1"/>
</dbReference>
<dbReference type="InterPro" id="IPR015424">
    <property type="entry name" value="PyrdxlP-dep_Trfase"/>
</dbReference>
<comment type="cofactor">
    <cofactor evidence="1 4">
        <name>pyridoxal 5'-phosphate</name>
        <dbReference type="ChEBI" id="CHEBI:597326"/>
    </cofactor>
</comment>
<dbReference type="GO" id="GO:0019346">
    <property type="term" value="P:transsulfuration"/>
    <property type="evidence" value="ECO:0007669"/>
    <property type="project" value="InterPro"/>
</dbReference>
<dbReference type="Gene3D" id="3.40.640.10">
    <property type="entry name" value="Type I PLP-dependent aspartate aminotransferase-like (Major domain)"/>
    <property type="match status" value="1"/>
</dbReference>
<dbReference type="eggNOG" id="KOG0053">
    <property type="taxonomic scope" value="Eukaryota"/>
</dbReference>
<reference evidence="5" key="1">
    <citation type="submission" date="2016-03" db="EMBL/GenBank/DDBJ databases">
        <title>Updated assembly of Pseudogymnoascus destructans, the fungus causing white-nose syndrome of bats.</title>
        <authorList>
            <person name="Palmer J.M."/>
            <person name="Drees K.P."/>
            <person name="Foster J.T."/>
            <person name="Lindner D.L."/>
        </authorList>
    </citation>
    <scope>NUCLEOTIDE SEQUENCE [LARGE SCALE GENOMIC DNA]</scope>
    <source>
        <strain evidence="5">20631-21</strain>
    </source>
</reference>
<dbReference type="AlphaFoldDB" id="A0A177AC31"/>
<protein>
    <recommendedName>
        <fullName evidence="6">Cystathionine beta-lyase</fullName>
    </recommendedName>
</protein>
<dbReference type="OrthoDB" id="3512640at2759"/>
<evidence type="ECO:0008006" key="6">
    <source>
        <dbReference type="Google" id="ProtNLM"/>
    </source>
</evidence>
<evidence type="ECO:0000256" key="4">
    <source>
        <dbReference type="RuleBase" id="RU362118"/>
    </source>
</evidence>
<dbReference type="Proteomes" id="UP000077154">
    <property type="component" value="Unassembled WGS sequence"/>
</dbReference>
<evidence type="ECO:0000256" key="1">
    <source>
        <dbReference type="ARBA" id="ARBA00001933"/>
    </source>
</evidence>
<dbReference type="InterPro" id="IPR000277">
    <property type="entry name" value="Cys/Met-Metab_PyrdxlP-dep_enz"/>
</dbReference>
<dbReference type="GO" id="GO:0005737">
    <property type="term" value="C:cytoplasm"/>
    <property type="evidence" value="ECO:0007669"/>
    <property type="project" value="TreeGrafter"/>
</dbReference>
<dbReference type="GO" id="GO:0030170">
    <property type="term" value="F:pyridoxal phosphate binding"/>
    <property type="evidence" value="ECO:0007669"/>
    <property type="project" value="InterPro"/>
</dbReference>
<dbReference type="RefSeq" id="XP_024324027.1">
    <property type="nucleotide sequence ID" value="XM_024468732.1"/>
</dbReference>
<gene>
    <name evidence="5" type="ORF">VC83_05107</name>
</gene>
<feature type="modified residue" description="N6-(pyridoxal phosphate)lysine" evidence="3">
    <location>
        <position position="216"/>
    </location>
</feature>
<dbReference type="EMBL" id="KV441396">
    <property type="protein sequence ID" value="OAF58743.1"/>
    <property type="molecule type" value="Genomic_DNA"/>
</dbReference>
<evidence type="ECO:0000256" key="2">
    <source>
        <dbReference type="ARBA" id="ARBA00022898"/>
    </source>
</evidence>